<reference evidence="6 7" key="1">
    <citation type="journal article" date="2010" name="Stand. Genomic Sci.">
        <title>Complete genome sequence of Acetohalobium arabaticum type strain (Z-7288).</title>
        <authorList>
            <person name="Sikorski J."/>
            <person name="Lapidus A."/>
            <person name="Chertkov O."/>
            <person name="Lucas S."/>
            <person name="Copeland A."/>
            <person name="Glavina Del Rio T."/>
            <person name="Nolan M."/>
            <person name="Tice H."/>
            <person name="Cheng J.F."/>
            <person name="Han C."/>
            <person name="Brambilla E."/>
            <person name="Pitluck S."/>
            <person name="Liolios K."/>
            <person name="Ivanova N."/>
            <person name="Mavromatis K."/>
            <person name="Mikhailova N."/>
            <person name="Pati A."/>
            <person name="Bruce D."/>
            <person name="Detter C."/>
            <person name="Tapia R."/>
            <person name="Goodwin L."/>
            <person name="Chen A."/>
            <person name="Palaniappan K."/>
            <person name="Land M."/>
            <person name="Hauser L."/>
            <person name="Chang Y.J."/>
            <person name="Jeffries C.D."/>
            <person name="Rohde M."/>
            <person name="Goker M."/>
            <person name="Spring S."/>
            <person name="Woyke T."/>
            <person name="Bristow J."/>
            <person name="Eisen J.A."/>
            <person name="Markowitz V."/>
            <person name="Hugenholtz P."/>
            <person name="Kyrpides N.C."/>
            <person name="Klenk H.P."/>
        </authorList>
    </citation>
    <scope>NUCLEOTIDE SEQUENCE [LARGE SCALE GENOMIC DNA]</scope>
    <source>
        <strain evidence="7">ATCC 49924 / DSM 5501 / Z-7288</strain>
    </source>
</reference>
<dbReference type="EMBL" id="CP002105">
    <property type="protein sequence ID" value="ADL13768.1"/>
    <property type="molecule type" value="Genomic_DNA"/>
</dbReference>
<keyword evidence="2" id="KW-0479">Metal-binding</keyword>
<dbReference type="CDD" id="cd24036">
    <property type="entry name" value="ASKHA_NBD_BcrAD_BadFG_HgdC_HadI"/>
    <property type="match status" value="1"/>
</dbReference>
<sequence length="254" mass="26972">MYSIGVDIGSVGTKGVLFNGDIVDQVIMPTGWNPKEAGAEALDNLLKNNNLVRKDIKQVVATGYGRVSADFADKVVTEITCHAKGGHFLDERVRTIIDIGGQDSKAISIDKQGNVVDFMMNDKCAAGTGKFLEITVNSLGENINELDQLTENTEPQNISSMCTVFAESEVISLLSQGVAKESIALGIVHAIANQAQILLNKIPINSEILFTGGLAKSERIKEVLSDKLEKEIIVSSNSQIAGALGAAVIGNSTV</sequence>
<feature type="domain" description="ATPase BadF/BadG/BcrA/BcrD type" evidence="5">
    <location>
        <begin position="4"/>
        <end position="250"/>
    </location>
</feature>
<dbReference type="AlphaFoldDB" id="D9QUG7"/>
<comment type="cofactor">
    <cofactor evidence="1">
        <name>[4Fe-4S] cluster</name>
        <dbReference type="ChEBI" id="CHEBI:49883"/>
    </cofactor>
</comment>
<accession>D9QUG7</accession>
<dbReference type="GO" id="GO:0046872">
    <property type="term" value="F:metal ion binding"/>
    <property type="evidence" value="ECO:0007669"/>
    <property type="project" value="UniProtKB-KW"/>
</dbReference>
<dbReference type="RefSeq" id="WP_013279209.1">
    <property type="nucleotide sequence ID" value="NC_014378.1"/>
</dbReference>
<evidence type="ECO:0000259" key="5">
    <source>
        <dbReference type="Pfam" id="PF01869"/>
    </source>
</evidence>
<proteinExistence type="predicted"/>
<dbReference type="GO" id="GO:0018522">
    <property type="term" value="F:benzoyl-CoA reductase activity"/>
    <property type="evidence" value="ECO:0007669"/>
    <property type="project" value="UniProtKB-EC"/>
</dbReference>
<protein>
    <submittedName>
        <fullName evidence="6">CoA-substrate-specific enzyme activase</fullName>
        <ecNumber evidence="6">1.3.7.8</ecNumber>
    </submittedName>
</protein>
<evidence type="ECO:0000313" key="7">
    <source>
        <dbReference type="Proteomes" id="UP000001661"/>
    </source>
</evidence>
<dbReference type="Proteomes" id="UP000001661">
    <property type="component" value="Chromosome"/>
</dbReference>
<evidence type="ECO:0000256" key="3">
    <source>
        <dbReference type="ARBA" id="ARBA00023004"/>
    </source>
</evidence>
<keyword evidence="7" id="KW-1185">Reference proteome</keyword>
<name>D9QUG7_ACEAZ</name>
<keyword evidence="6" id="KW-0560">Oxidoreductase</keyword>
<dbReference type="Gene3D" id="3.30.420.40">
    <property type="match status" value="2"/>
</dbReference>
<dbReference type="Pfam" id="PF01869">
    <property type="entry name" value="BcrAD_BadFG"/>
    <property type="match status" value="1"/>
</dbReference>
<dbReference type="GO" id="GO:0051536">
    <property type="term" value="F:iron-sulfur cluster binding"/>
    <property type="evidence" value="ECO:0007669"/>
    <property type="project" value="UniProtKB-KW"/>
</dbReference>
<dbReference type="SUPFAM" id="SSF53067">
    <property type="entry name" value="Actin-like ATPase domain"/>
    <property type="match status" value="1"/>
</dbReference>
<evidence type="ECO:0000256" key="4">
    <source>
        <dbReference type="ARBA" id="ARBA00023014"/>
    </source>
</evidence>
<dbReference type="HOGENOM" id="CLU_066597_0_0_9"/>
<dbReference type="OrthoDB" id="9778513at2"/>
<gene>
    <name evidence="6" type="ordered locus">Acear_2284</name>
</gene>
<dbReference type="InterPro" id="IPR043129">
    <property type="entry name" value="ATPase_NBD"/>
</dbReference>
<keyword evidence="4" id="KW-0411">Iron-sulfur</keyword>
<dbReference type="KEGG" id="aar:Acear_2284"/>
<dbReference type="eggNOG" id="COG1924">
    <property type="taxonomic scope" value="Bacteria"/>
</dbReference>
<dbReference type="InterPro" id="IPR051805">
    <property type="entry name" value="Dehydratase_Activator_Redct"/>
</dbReference>
<keyword evidence="3" id="KW-0408">Iron</keyword>
<dbReference type="PANTHER" id="PTHR32329:SF2">
    <property type="entry name" value="BIFUNCTIONAL PROTEIN [INCLUDES 2-HYDROXYACYL-COA DEHYDRATASE (N-TER) AND ITS ACTIVATOR DOMAIN (C_TERM)"/>
    <property type="match status" value="1"/>
</dbReference>
<dbReference type="InterPro" id="IPR002731">
    <property type="entry name" value="ATPase_BadF"/>
</dbReference>
<dbReference type="NCBIfam" id="TIGR00241">
    <property type="entry name" value="CoA_E_activ"/>
    <property type="match status" value="1"/>
</dbReference>
<dbReference type="PANTHER" id="PTHR32329">
    <property type="entry name" value="BIFUNCTIONAL PROTEIN [INCLUDES 2-HYDROXYACYL-COA DEHYDRATASE (N-TER) AND ITS ACTIVATOR DOMAIN (C_TERM)-RELATED"/>
    <property type="match status" value="1"/>
</dbReference>
<evidence type="ECO:0000256" key="2">
    <source>
        <dbReference type="ARBA" id="ARBA00022723"/>
    </source>
</evidence>
<dbReference type="InterPro" id="IPR008275">
    <property type="entry name" value="CoA_E_activase_dom"/>
</dbReference>
<dbReference type="EC" id="1.3.7.8" evidence="6"/>
<evidence type="ECO:0000313" key="6">
    <source>
        <dbReference type="EMBL" id="ADL13768.1"/>
    </source>
</evidence>
<dbReference type="STRING" id="574087.Acear_2284"/>
<evidence type="ECO:0000256" key="1">
    <source>
        <dbReference type="ARBA" id="ARBA00001966"/>
    </source>
</evidence>
<organism evidence="6 7">
    <name type="scientific">Acetohalobium arabaticum (strain ATCC 49924 / DSM 5501 / Z-7288)</name>
    <dbReference type="NCBI Taxonomy" id="574087"/>
    <lineage>
        <taxon>Bacteria</taxon>
        <taxon>Bacillati</taxon>
        <taxon>Bacillota</taxon>
        <taxon>Clostridia</taxon>
        <taxon>Halanaerobiales</taxon>
        <taxon>Halobacteroidaceae</taxon>
        <taxon>Acetohalobium</taxon>
    </lineage>
</organism>